<sequence length="599" mass="67061">MEGSVWTPSFSRRPTVPTSSLLMSPTFSPSSQINSPVPRSYQAVLSPTPFGFGSSFSKNAKFSSDLPSLGLTPLPALDLHLDEKTCPPPAPPPPPSKKLNYRPASLSSPRNFLLSPSGIQSTAVVNDPDRSIIEYPEKQSVALLRNKIETKLNGSMPVRGYMTASGQIVRPESGVREVIIKSATLPEKVNNLVSTESTKKPSSNDNLTVLGEDTVTKKAPRFPQLVKTPDDGEMMDIFEKKDQEKMEKFSEFNAEARRKFFESPTSIYRGADFSRQMIKSPTPPIVPPPPTNYGASQEEPGTKSDQFDTYAPPKVQFMKGNVLSTAIDERPSESVDRTSGFTPQNIQQNFFDDKRLSSALSPVSSEADRENQHSWYKKMYSQIHHVDKKHDDEAVLRYQMSNYSDDKYRNKDYTDDKRKINENKQPSIVTYKVSEYSSQPATGYNSTRRVRSKSASRFENYSSTPPLTEVVRACSPGEKYKHQPKKIEDYIPGESSVANYEQEKNRHVIENTRPQSSMAYTSTSSRLFSPLGKKTGYNFDHWTAASPKIGQKHTPYVTNPVDLLNKYTEARHQYRNVQSGGDVPLTGLNQLAAHDRIGI</sequence>
<dbReference type="WBParaSite" id="nRc.2.0.1.t13121-RA">
    <property type="protein sequence ID" value="nRc.2.0.1.t13121-RA"/>
    <property type="gene ID" value="nRc.2.0.1.g13121"/>
</dbReference>
<feature type="compositionally biased region" description="Polar residues" evidence="3">
    <location>
        <begin position="437"/>
        <end position="447"/>
    </location>
</feature>
<evidence type="ECO:0000313" key="5">
    <source>
        <dbReference type="Proteomes" id="UP000887565"/>
    </source>
</evidence>
<feature type="compositionally biased region" description="Pro residues" evidence="3">
    <location>
        <begin position="86"/>
        <end position="96"/>
    </location>
</feature>
<evidence type="ECO:0000256" key="1">
    <source>
        <dbReference type="ARBA" id="ARBA00004282"/>
    </source>
</evidence>
<keyword evidence="5" id="KW-1185">Reference proteome</keyword>
<feature type="region of interest" description="Disordered" evidence="3">
    <location>
        <begin position="437"/>
        <end position="462"/>
    </location>
</feature>
<evidence type="ECO:0000256" key="3">
    <source>
        <dbReference type="SAM" id="MobiDB-lite"/>
    </source>
</evidence>
<dbReference type="PROSITE" id="PS50831">
    <property type="entry name" value="SOHO"/>
    <property type="match status" value="1"/>
</dbReference>
<feature type="region of interest" description="Disordered" evidence="3">
    <location>
        <begin position="80"/>
        <end position="102"/>
    </location>
</feature>
<feature type="compositionally biased region" description="Basic and acidic residues" evidence="3">
    <location>
        <begin position="407"/>
        <end position="422"/>
    </location>
</feature>
<evidence type="ECO:0000256" key="2">
    <source>
        <dbReference type="ARBA" id="ARBA00022949"/>
    </source>
</evidence>
<feature type="domain" description="SoHo" evidence="4">
    <location>
        <begin position="344"/>
        <end position="406"/>
    </location>
</feature>
<proteinExistence type="predicted"/>
<dbReference type="GO" id="GO:0070161">
    <property type="term" value="C:anchoring junction"/>
    <property type="evidence" value="ECO:0007669"/>
    <property type="project" value="UniProtKB-SubCell"/>
</dbReference>
<dbReference type="Proteomes" id="UP000887565">
    <property type="component" value="Unplaced"/>
</dbReference>
<organism evidence="5 6">
    <name type="scientific">Romanomermis culicivorax</name>
    <name type="common">Nematode worm</name>
    <dbReference type="NCBI Taxonomy" id="13658"/>
    <lineage>
        <taxon>Eukaryota</taxon>
        <taxon>Metazoa</taxon>
        <taxon>Ecdysozoa</taxon>
        <taxon>Nematoda</taxon>
        <taxon>Enoplea</taxon>
        <taxon>Dorylaimia</taxon>
        <taxon>Mermithida</taxon>
        <taxon>Mermithoidea</taxon>
        <taxon>Mermithidae</taxon>
        <taxon>Romanomermis</taxon>
    </lineage>
</organism>
<dbReference type="AlphaFoldDB" id="A0A915IG04"/>
<feature type="compositionally biased region" description="Pro residues" evidence="3">
    <location>
        <begin position="281"/>
        <end position="291"/>
    </location>
</feature>
<keyword evidence="2" id="KW-0965">Cell junction</keyword>
<comment type="subcellular location">
    <subcellularLocation>
        <location evidence="1">Cell junction</location>
    </subcellularLocation>
</comment>
<evidence type="ECO:0000313" key="6">
    <source>
        <dbReference type="WBParaSite" id="nRc.2.0.1.t13121-RA"/>
    </source>
</evidence>
<protein>
    <submittedName>
        <fullName evidence="6">SoHo domain-containing protein</fullName>
    </submittedName>
</protein>
<feature type="region of interest" description="Disordered" evidence="3">
    <location>
        <begin position="1"/>
        <end position="38"/>
    </location>
</feature>
<feature type="region of interest" description="Disordered" evidence="3">
    <location>
        <begin position="407"/>
        <end position="426"/>
    </location>
</feature>
<name>A0A915IG04_ROMCU</name>
<reference evidence="6" key="1">
    <citation type="submission" date="2022-11" db="UniProtKB">
        <authorList>
            <consortium name="WormBaseParasite"/>
        </authorList>
    </citation>
    <scope>IDENTIFICATION</scope>
</reference>
<feature type="region of interest" description="Disordered" evidence="3">
    <location>
        <begin position="279"/>
        <end position="304"/>
    </location>
</feature>
<accession>A0A915IG04</accession>
<feature type="compositionally biased region" description="Polar residues" evidence="3">
    <location>
        <begin position="1"/>
        <end position="37"/>
    </location>
</feature>
<dbReference type="InterPro" id="IPR003127">
    <property type="entry name" value="SoHo_dom"/>
</dbReference>
<evidence type="ECO:0000259" key="4">
    <source>
        <dbReference type="PROSITE" id="PS50831"/>
    </source>
</evidence>